<keyword evidence="5 9" id="KW-0798">TonB box</keyword>
<evidence type="ECO:0000256" key="10">
    <source>
        <dbReference type="SAM" id="SignalP"/>
    </source>
</evidence>
<evidence type="ECO:0000256" key="6">
    <source>
        <dbReference type="ARBA" id="ARBA00023136"/>
    </source>
</evidence>
<keyword evidence="6 8" id="KW-0472">Membrane</keyword>
<comment type="caution">
    <text evidence="13">The sequence shown here is derived from an EMBL/GenBank/DDBJ whole genome shotgun (WGS) entry which is preliminary data.</text>
</comment>
<dbReference type="SUPFAM" id="SSF56935">
    <property type="entry name" value="Porins"/>
    <property type="match status" value="1"/>
</dbReference>
<evidence type="ECO:0000256" key="8">
    <source>
        <dbReference type="PROSITE-ProRule" id="PRU01360"/>
    </source>
</evidence>
<feature type="domain" description="TonB-dependent receptor-like beta-barrel" evidence="11">
    <location>
        <begin position="447"/>
        <end position="786"/>
    </location>
</feature>
<organism evidence="13 14">
    <name type="scientific">Duncaniella muris</name>
    <dbReference type="NCBI Taxonomy" id="2094150"/>
    <lineage>
        <taxon>Bacteria</taxon>
        <taxon>Pseudomonadati</taxon>
        <taxon>Bacteroidota</taxon>
        <taxon>Bacteroidia</taxon>
        <taxon>Bacteroidales</taxon>
        <taxon>Muribaculaceae</taxon>
        <taxon>Duncaniella</taxon>
    </lineage>
</organism>
<evidence type="ECO:0000313" key="14">
    <source>
        <dbReference type="Proteomes" id="UP000244905"/>
    </source>
</evidence>
<evidence type="ECO:0000259" key="12">
    <source>
        <dbReference type="Pfam" id="PF07715"/>
    </source>
</evidence>
<keyword evidence="13" id="KW-0675">Receptor</keyword>
<evidence type="ECO:0000256" key="4">
    <source>
        <dbReference type="ARBA" id="ARBA00022692"/>
    </source>
</evidence>
<dbReference type="FunFam" id="2.170.130.10:FF:000008">
    <property type="entry name" value="SusC/RagA family TonB-linked outer membrane protein"/>
    <property type="match status" value="1"/>
</dbReference>
<evidence type="ECO:0000256" key="2">
    <source>
        <dbReference type="ARBA" id="ARBA00022448"/>
    </source>
</evidence>
<feature type="chain" id="PRO_5015955505" evidence="10">
    <location>
        <begin position="26"/>
        <end position="1082"/>
    </location>
</feature>
<keyword evidence="7 8" id="KW-0998">Cell outer membrane</keyword>
<sequence>MNFSQKLRYWFVFLLTVTFSLSICAQNISVSGTVVDDTGEPLLGATVMQKGTQHGVATDLDGNFTISVPAKAVLVVSYIGYDNKEVPVNGQTHLDITLSTNATMLDEVVAIGYGTVKKKDLTGAVSSVSGSELAKAPVTSAAAALQGKAAGVNIVSQNGAPGASMNVTVRGGASLTQNTKPLYIVDGFEMSDALANIDINDIETIDVLKDASSTAIYGARGSNGIIVITTKSAAAGKTKVDYNGYVSFDRLSKKLSMMKNVRDYVGYQYELAELQGKINNWSTVYDDDYGVDMDDFYTGAFDRIASRYGNNPYSVDWQDEAFGGHATTQNHNVSISTGTEKTRVLLSYNHVDQDGLLANHDYRRNSLRAKINAELWKGVKIDFNSFFYDNLTHGGGNYGHMDYVLLQPINGGTLFTQDELMNSETSIQFKKLDSFYNLNNPLVQNLASVSSSHTKRFEANAGITIDFLKYFSWRTQGNYTTSWGKGTSFADERSTGYLSDPENTGMQGSIKNSSSSAWHISNTLNFVKTFAEKHDLTVMVGQEYSFSKSDKNNWSMRKFPYPNHGLNDIKNVEVYEKESGYSEGNMLSFFGRVNYVYDDRYLLTATMRADGSSKFAKGNKWGYFPSASAAWRVSQEKFWQEAGINNWFNNLKFRIGYGVTGNNGIGSNLYVTNASMTTYPMDGDVNSPAYVVGSTLGNKKLKWETLHATNVGLDLGMFNNRLNLTVEWYNNQISDMLMNCVIPTSTGYSKQYQNVGKMRNRGWEFQLNTVNIATRDFQWTSSLNISLNKSKVISLESGEDHKTFGAGGSRAGTVTYYATVGESLGDMYGYKYEGIYTTDDFELNEDGTYGALKDGVVRPYSGTPKPGDMKFAADTENEDGTKQFTRKLVKIGNGTPDVIGGFSNTFTYKGFDLNVFMKFNIGNDIYNATKHAMSPYASFENVPTEFGNNYYRLIDPSTGRETKDVATIKALNPNESDRTWSLTKTNAEYISYPNSYFVEDGSYLRLAQVTLGYTFPSKWMKKVHVSNLRLYFTANNLATITGYSGYDPDASSKNDNIICTPGYDSSTYPLSRSYVIGLNLSF</sequence>
<evidence type="ECO:0000256" key="5">
    <source>
        <dbReference type="ARBA" id="ARBA00023077"/>
    </source>
</evidence>
<dbReference type="Gene3D" id="2.60.40.1120">
    <property type="entry name" value="Carboxypeptidase-like, regulatory domain"/>
    <property type="match status" value="1"/>
</dbReference>
<dbReference type="InterPro" id="IPR008969">
    <property type="entry name" value="CarboxyPept-like_regulatory"/>
</dbReference>
<dbReference type="Pfam" id="PF13715">
    <property type="entry name" value="CarbopepD_reg_2"/>
    <property type="match status" value="1"/>
</dbReference>
<evidence type="ECO:0000313" key="13">
    <source>
        <dbReference type="EMBL" id="PWB01927.1"/>
    </source>
</evidence>
<keyword evidence="14" id="KW-1185">Reference proteome</keyword>
<keyword evidence="10" id="KW-0732">Signal</keyword>
<protein>
    <submittedName>
        <fullName evidence="13">TonB-dependent receptor</fullName>
    </submittedName>
</protein>
<dbReference type="AlphaFoldDB" id="A0A2V1IPQ3"/>
<proteinExistence type="inferred from homology"/>
<feature type="signal peptide" evidence="10">
    <location>
        <begin position="1"/>
        <end position="25"/>
    </location>
</feature>
<dbReference type="InterPro" id="IPR012910">
    <property type="entry name" value="Plug_dom"/>
</dbReference>
<dbReference type="Pfam" id="PF07715">
    <property type="entry name" value="Plug"/>
    <property type="match status" value="1"/>
</dbReference>
<dbReference type="SUPFAM" id="SSF49464">
    <property type="entry name" value="Carboxypeptidase regulatory domain-like"/>
    <property type="match status" value="1"/>
</dbReference>
<name>A0A2V1IPQ3_9BACT</name>
<dbReference type="InterPro" id="IPR036942">
    <property type="entry name" value="Beta-barrel_TonB_sf"/>
</dbReference>
<feature type="domain" description="TonB-dependent receptor plug" evidence="12">
    <location>
        <begin position="117"/>
        <end position="225"/>
    </location>
</feature>
<dbReference type="Proteomes" id="UP000244905">
    <property type="component" value="Unassembled WGS sequence"/>
</dbReference>
<evidence type="ECO:0000256" key="3">
    <source>
        <dbReference type="ARBA" id="ARBA00022452"/>
    </source>
</evidence>
<evidence type="ECO:0000256" key="7">
    <source>
        <dbReference type="ARBA" id="ARBA00023237"/>
    </source>
</evidence>
<dbReference type="RefSeq" id="WP_107032478.1">
    <property type="nucleotide sequence ID" value="NZ_CAOLYA010000002.1"/>
</dbReference>
<comment type="similarity">
    <text evidence="8 9">Belongs to the TonB-dependent receptor family.</text>
</comment>
<dbReference type="InterPro" id="IPR037066">
    <property type="entry name" value="Plug_dom_sf"/>
</dbReference>
<dbReference type="GO" id="GO:0009279">
    <property type="term" value="C:cell outer membrane"/>
    <property type="evidence" value="ECO:0007669"/>
    <property type="project" value="UniProtKB-SubCell"/>
</dbReference>
<dbReference type="Gene3D" id="2.40.170.20">
    <property type="entry name" value="TonB-dependent receptor, beta-barrel domain"/>
    <property type="match status" value="1"/>
</dbReference>
<gene>
    <name evidence="13" type="ORF">C5O23_08275</name>
</gene>
<dbReference type="NCBIfam" id="TIGR04056">
    <property type="entry name" value="OMP_RagA_SusC"/>
    <property type="match status" value="1"/>
</dbReference>
<dbReference type="InterPro" id="IPR000531">
    <property type="entry name" value="Beta-barrel_TonB"/>
</dbReference>
<dbReference type="GeneID" id="82526340"/>
<dbReference type="InterPro" id="IPR023997">
    <property type="entry name" value="TonB-dep_OMP_SusC/RagA_CS"/>
</dbReference>
<keyword evidence="3 8" id="KW-1134">Transmembrane beta strand</keyword>
<evidence type="ECO:0000256" key="9">
    <source>
        <dbReference type="RuleBase" id="RU003357"/>
    </source>
</evidence>
<dbReference type="EMBL" id="PUEC01000017">
    <property type="protein sequence ID" value="PWB01927.1"/>
    <property type="molecule type" value="Genomic_DNA"/>
</dbReference>
<keyword evidence="4 8" id="KW-0812">Transmembrane</keyword>
<dbReference type="NCBIfam" id="TIGR04057">
    <property type="entry name" value="SusC_RagA_signa"/>
    <property type="match status" value="1"/>
</dbReference>
<comment type="subcellular location">
    <subcellularLocation>
        <location evidence="1 8">Cell outer membrane</location>
        <topology evidence="1 8">Multi-pass membrane protein</topology>
    </subcellularLocation>
</comment>
<dbReference type="PROSITE" id="PS52016">
    <property type="entry name" value="TONB_DEPENDENT_REC_3"/>
    <property type="match status" value="1"/>
</dbReference>
<dbReference type="FunFam" id="2.60.40.1120:FF:000003">
    <property type="entry name" value="Outer membrane protein Omp121"/>
    <property type="match status" value="1"/>
</dbReference>
<dbReference type="Pfam" id="PF00593">
    <property type="entry name" value="TonB_dep_Rec_b-barrel"/>
    <property type="match status" value="1"/>
</dbReference>
<dbReference type="InterPro" id="IPR023996">
    <property type="entry name" value="TonB-dep_OMP_SusC/RagA"/>
</dbReference>
<dbReference type="Gene3D" id="2.170.130.10">
    <property type="entry name" value="TonB-dependent receptor, plug domain"/>
    <property type="match status" value="1"/>
</dbReference>
<accession>A0A2V1IPQ3</accession>
<reference evidence="14" key="1">
    <citation type="submission" date="2018-02" db="EMBL/GenBank/DDBJ databases">
        <authorList>
            <person name="Clavel T."/>
            <person name="Strowig T."/>
        </authorList>
    </citation>
    <scope>NUCLEOTIDE SEQUENCE [LARGE SCALE GENOMIC DNA]</scope>
    <source>
        <strain evidence="14">DSM 103720</strain>
    </source>
</reference>
<dbReference type="InterPro" id="IPR039426">
    <property type="entry name" value="TonB-dep_rcpt-like"/>
</dbReference>
<evidence type="ECO:0000256" key="1">
    <source>
        <dbReference type="ARBA" id="ARBA00004571"/>
    </source>
</evidence>
<keyword evidence="2 8" id="KW-0813">Transport</keyword>
<evidence type="ECO:0000259" key="11">
    <source>
        <dbReference type="Pfam" id="PF00593"/>
    </source>
</evidence>